<dbReference type="EMBL" id="BAABBN010000004">
    <property type="protein sequence ID" value="GAA3919129.1"/>
    <property type="molecule type" value="Genomic_DNA"/>
</dbReference>
<sequence>MKNDSILFIGLDTHKVNTEVAYVIDGRENSPNHLGKILTNKQAFIKLARQLQSRSNSSLSTRHSALRL</sequence>
<gene>
    <name evidence="1" type="ORF">GCM10022277_13110</name>
</gene>
<organism evidence="1 2">
    <name type="scientific">Litoribacillus peritrichatus</name>
    <dbReference type="NCBI Taxonomy" id="718191"/>
    <lineage>
        <taxon>Bacteria</taxon>
        <taxon>Pseudomonadati</taxon>
        <taxon>Pseudomonadota</taxon>
        <taxon>Gammaproteobacteria</taxon>
        <taxon>Oceanospirillales</taxon>
        <taxon>Oceanospirillaceae</taxon>
        <taxon>Litoribacillus</taxon>
    </lineage>
</organism>
<proteinExistence type="predicted"/>
<evidence type="ECO:0000313" key="1">
    <source>
        <dbReference type="EMBL" id="GAA3919129.1"/>
    </source>
</evidence>
<comment type="caution">
    <text evidence="1">The sequence shown here is derived from an EMBL/GenBank/DDBJ whole genome shotgun (WGS) entry which is preliminary data.</text>
</comment>
<dbReference type="Proteomes" id="UP001501565">
    <property type="component" value="Unassembled WGS sequence"/>
</dbReference>
<evidence type="ECO:0008006" key="3">
    <source>
        <dbReference type="Google" id="ProtNLM"/>
    </source>
</evidence>
<protein>
    <recommendedName>
        <fullName evidence="3">IS110 family transposase</fullName>
    </recommendedName>
</protein>
<keyword evidence="2" id="KW-1185">Reference proteome</keyword>
<reference evidence="2" key="1">
    <citation type="journal article" date="2019" name="Int. J. Syst. Evol. Microbiol.">
        <title>The Global Catalogue of Microorganisms (GCM) 10K type strain sequencing project: providing services to taxonomists for standard genome sequencing and annotation.</title>
        <authorList>
            <consortium name="The Broad Institute Genomics Platform"/>
            <consortium name="The Broad Institute Genome Sequencing Center for Infectious Disease"/>
            <person name="Wu L."/>
            <person name="Ma J."/>
        </authorList>
    </citation>
    <scope>NUCLEOTIDE SEQUENCE [LARGE SCALE GENOMIC DNA]</scope>
    <source>
        <strain evidence="2">JCM 17551</strain>
    </source>
</reference>
<evidence type="ECO:0000313" key="2">
    <source>
        <dbReference type="Proteomes" id="UP001501565"/>
    </source>
</evidence>
<name>A0ABP7MAJ4_9GAMM</name>
<accession>A0ABP7MAJ4</accession>